<evidence type="ECO:0000313" key="5">
    <source>
        <dbReference type="EMBL" id="MDT0677459.1"/>
    </source>
</evidence>
<dbReference type="Pfam" id="PF00733">
    <property type="entry name" value="Asn_synthase"/>
    <property type="match status" value="1"/>
</dbReference>
<dbReference type="InterPro" id="IPR014729">
    <property type="entry name" value="Rossmann-like_a/b/a_fold"/>
</dbReference>
<sequence length="572" mass="65918">MSKIIYVCYRNEFPVNEKKNISRICNEINADNINANPSSIFKDGNICYGLSNPVSTIKHNGRNILLGKLFNESDSWQEVETDYPDGNYLICRSNGIKIELVTDLVGTRTVWYYKDEEKFIAATSQRAIIKFLKDFQFDEGVISWMISSGSLGPLNSWDKRIKRLAPGSITLDLKKWELNKRKNEVHFSYKKISDAEHQANLKDALEKSFENLNVDFRKWTLSLSGGHDCRGILALMDKAKPAQDKIETVTWGLRKAEQEKKSDAYVAREVSNYFKTSHKYYETDTKEEEAIDSVFTRFLLNGEGRIDHISGYMDGFEIWKVLFENDIEGVIRGNQVFGQKTPHSAFAVRSFIGIPLCKDFDNLQKFNYIQNLEQKLPEQLDRQEGESLSTWRDRLLQEYRLPVIQAALSDLKFPYVEQFDPLLSREIIEEVKTLPDHLRDGKCLYQEIVKQLNPGLGYASRSATKDKKEIVAQADFVKIIKQELSTQHALTIFPEDFLNDVNSKLKDENQTQTLSIASFKRLISSILPLKMKKKIYKKVINPSLNNNILAFRLAIICRMTRIFNEDTSESSL</sequence>
<feature type="domain" description="Asparagine synthetase" evidence="4">
    <location>
        <begin position="201"/>
        <end position="292"/>
    </location>
</feature>
<organism evidence="5 6">
    <name type="scientific">Autumnicola musiva</name>
    <dbReference type="NCBI Taxonomy" id="3075589"/>
    <lineage>
        <taxon>Bacteria</taxon>
        <taxon>Pseudomonadati</taxon>
        <taxon>Bacteroidota</taxon>
        <taxon>Flavobacteriia</taxon>
        <taxon>Flavobacteriales</taxon>
        <taxon>Flavobacteriaceae</taxon>
        <taxon>Autumnicola</taxon>
    </lineage>
</organism>
<dbReference type="PANTHER" id="PTHR43284">
    <property type="entry name" value="ASPARAGINE SYNTHETASE (GLUTAMINE-HYDROLYZING)"/>
    <property type="match status" value="1"/>
</dbReference>
<evidence type="ECO:0000256" key="3">
    <source>
        <dbReference type="ARBA" id="ARBA00048741"/>
    </source>
</evidence>
<keyword evidence="6" id="KW-1185">Reference proteome</keyword>
<protein>
    <recommendedName>
        <fullName evidence="2">asparagine synthase (glutamine-hydrolyzing)</fullName>
        <ecNumber evidence="2">6.3.5.4</ecNumber>
    </recommendedName>
</protein>
<evidence type="ECO:0000256" key="2">
    <source>
        <dbReference type="ARBA" id="ARBA00012737"/>
    </source>
</evidence>
<proteinExistence type="predicted"/>
<evidence type="ECO:0000256" key="1">
    <source>
        <dbReference type="ARBA" id="ARBA00005187"/>
    </source>
</evidence>
<comment type="catalytic activity">
    <reaction evidence="3">
        <text>L-aspartate + L-glutamine + ATP + H2O = L-asparagine + L-glutamate + AMP + diphosphate + H(+)</text>
        <dbReference type="Rhea" id="RHEA:12228"/>
        <dbReference type="ChEBI" id="CHEBI:15377"/>
        <dbReference type="ChEBI" id="CHEBI:15378"/>
        <dbReference type="ChEBI" id="CHEBI:29985"/>
        <dbReference type="ChEBI" id="CHEBI:29991"/>
        <dbReference type="ChEBI" id="CHEBI:30616"/>
        <dbReference type="ChEBI" id="CHEBI:33019"/>
        <dbReference type="ChEBI" id="CHEBI:58048"/>
        <dbReference type="ChEBI" id="CHEBI:58359"/>
        <dbReference type="ChEBI" id="CHEBI:456215"/>
        <dbReference type="EC" id="6.3.5.4"/>
    </reaction>
</comment>
<accession>A0ABU3D7E3</accession>
<dbReference type="Proteomes" id="UP001262582">
    <property type="component" value="Unassembled WGS sequence"/>
</dbReference>
<dbReference type="EMBL" id="JAVRHK010000009">
    <property type="protein sequence ID" value="MDT0677459.1"/>
    <property type="molecule type" value="Genomic_DNA"/>
</dbReference>
<dbReference type="PANTHER" id="PTHR43284:SF1">
    <property type="entry name" value="ASPARAGINE SYNTHETASE"/>
    <property type="match status" value="1"/>
</dbReference>
<reference evidence="5 6" key="1">
    <citation type="submission" date="2023-09" db="EMBL/GenBank/DDBJ databases">
        <authorList>
            <person name="Rey-Velasco X."/>
        </authorList>
    </citation>
    <scope>NUCLEOTIDE SEQUENCE [LARGE SCALE GENOMIC DNA]</scope>
    <source>
        <strain evidence="5 6">F117</strain>
    </source>
</reference>
<dbReference type="InterPro" id="IPR051786">
    <property type="entry name" value="ASN_synthetase/amidase"/>
</dbReference>
<evidence type="ECO:0000313" key="6">
    <source>
        <dbReference type="Proteomes" id="UP001262582"/>
    </source>
</evidence>
<comment type="caution">
    <text evidence="5">The sequence shown here is derived from an EMBL/GenBank/DDBJ whole genome shotgun (WGS) entry which is preliminary data.</text>
</comment>
<evidence type="ECO:0000259" key="4">
    <source>
        <dbReference type="Pfam" id="PF00733"/>
    </source>
</evidence>
<dbReference type="EC" id="6.3.5.4" evidence="2"/>
<dbReference type="Gene3D" id="3.40.50.620">
    <property type="entry name" value="HUPs"/>
    <property type="match status" value="1"/>
</dbReference>
<dbReference type="InterPro" id="IPR001962">
    <property type="entry name" value="Asn_synthase"/>
</dbReference>
<dbReference type="SUPFAM" id="SSF52402">
    <property type="entry name" value="Adenine nucleotide alpha hydrolases-like"/>
    <property type="match status" value="1"/>
</dbReference>
<name>A0ABU3D7E3_9FLAO</name>
<gene>
    <name evidence="5" type="ORF">RM539_12805</name>
</gene>
<dbReference type="RefSeq" id="WP_311503803.1">
    <property type="nucleotide sequence ID" value="NZ_JAVRHK010000009.1"/>
</dbReference>
<comment type="pathway">
    <text evidence="1">Amino-acid biosynthesis; L-asparagine biosynthesis; L-asparagine from L-aspartate (L-Gln route): step 1/1.</text>
</comment>